<feature type="transmembrane region" description="Helical" evidence="6">
    <location>
        <begin position="62"/>
        <end position="79"/>
    </location>
</feature>
<evidence type="ECO:0000259" key="7">
    <source>
        <dbReference type="PROSITE" id="PS50850"/>
    </source>
</evidence>
<feature type="transmembrane region" description="Helical" evidence="6">
    <location>
        <begin position="252"/>
        <end position="273"/>
    </location>
</feature>
<feature type="transmembrane region" description="Helical" evidence="6">
    <location>
        <begin position="318"/>
        <end position="337"/>
    </location>
</feature>
<dbReference type="InterPro" id="IPR036259">
    <property type="entry name" value="MFS_trans_sf"/>
</dbReference>
<dbReference type="PROSITE" id="PS50850">
    <property type="entry name" value="MFS"/>
    <property type="match status" value="1"/>
</dbReference>
<feature type="transmembrane region" description="Helical" evidence="6">
    <location>
        <begin position="100"/>
        <end position="120"/>
    </location>
</feature>
<evidence type="ECO:0000256" key="6">
    <source>
        <dbReference type="SAM" id="Phobius"/>
    </source>
</evidence>
<feature type="transmembrane region" description="Helical" evidence="6">
    <location>
        <begin position="25"/>
        <end position="42"/>
    </location>
</feature>
<proteinExistence type="predicted"/>
<keyword evidence="4 6" id="KW-1133">Transmembrane helix</keyword>
<name>A0ABX4E0C5_9PSED</name>
<feature type="transmembrane region" description="Helical" evidence="6">
    <location>
        <begin position="375"/>
        <end position="396"/>
    </location>
</feature>
<comment type="caution">
    <text evidence="8">The sequence shown here is derived from an EMBL/GenBank/DDBJ whole genome shotgun (WGS) entry which is preliminary data.</text>
</comment>
<keyword evidence="3 6" id="KW-0812">Transmembrane</keyword>
<evidence type="ECO:0000256" key="2">
    <source>
        <dbReference type="ARBA" id="ARBA00022448"/>
    </source>
</evidence>
<feature type="transmembrane region" description="Helical" evidence="6">
    <location>
        <begin position="188"/>
        <end position="210"/>
    </location>
</feature>
<comment type="subcellular location">
    <subcellularLocation>
        <location evidence="1">Membrane</location>
        <topology evidence="1">Multi-pass membrane protein</topology>
    </subcellularLocation>
</comment>
<feature type="transmembrane region" description="Helical" evidence="6">
    <location>
        <begin position="408"/>
        <end position="431"/>
    </location>
</feature>
<dbReference type="PANTHER" id="PTHR43791">
    <property type="entry name" value="PERMEASE-RELATED"/>
    <property type="match status" value="1"/>
</dbReference>
<dbReference type="PANTHER" id="PTHR43791:SF36">
    <property type="entry name" value="TRANSPORTER, PUTATIVE (AFU_ORTHOLOGUE AFUA_6G08340)-RELATED"/>
    <property type="match status" value="1"/>
</dbReference>
<dbReference type="InterPro" id="IPR020846">
    <property type="entry name" value="MFS_dom"/>
</dbReference>
<evidence type="ECO:0000256" key="4">
    <source>
        <dbReference type="ARBA" id="ARBA00022989"/>
    </source>
</evidence>
<protein>
    <submittedName>
        <fullName evidence="8">MFS transporter</fullName>
    </submittedName>
</protein>
<dbReference type="RefSeq" id="WP_083349044.1">
    <property type="nucleotide sequence ID" value="NZ_LT629767.1"/>
</dbReference>
<accession>A0ABX4E0C5</accession>
<gene>
    <name evidence="8" type="ORF">PSUM_04120</name>
</gene>
<dbReference type="InterPro" id="IPR011701">
    <property type="entry name" value="MFS"/>
</dbReference>
<evidence type="ECO:0000256" key="3">
    <source>
        <dbReference type="ARBA" id="ARBA00022692"/>
    </source>
</evidence>
<feature type="domain" description="Major facilitator superfamily (MFS) profile" evidence="7">
    <location>
        <begin position="29"/>
        <end position="433"/>
    </location>
</feature>
<feature type="transmembrane region" description="Helical" evidence="6">
    <location>
        <begin position="157"/>
        <end position="176"/>
    </location>
</feature>
<reference evidence="8 9" key="1">
    <citation type="submission" date="2017-06" db="EMBL/GenBank/DDBJ databases">
        <authorList>
            <person name="Furmanczyk E.M."/>
        </authorList>
    </citation>
    <scope>NUCLEOTIDE SEQUENCE [LARGE SCALE GENOMIC DNA]</scope>
    <source>
        <strain evidence="8 9">DSM 16611</strain>
    </source>
</reference>
<evidence type="ECO:0000313" key="8">
    <source>
        <dbReference type="EMBL" id="OXR35087.1"/>
    </source>
</evidence>
<feature type="transmembrane region" description="Helical" evidence="6">
    <location>
        <begin position="285"/>
        <end position="306"/>
    </location>
</feature>
<feature type="transmembrane region" description="Helical" evidence="6">
    <location>
        <begin position="126"/>
        <end position="145"/>
    </location>
</feature>
<dbReference type="EMBL" id="NIWU01000001">
    <property type="protein sequence ID" value="OXR35087.1"/>
    <property type="molecule type" value="Genomic_DNA"/>
</dbReference>
<dbReference type="Pfam" id="PF07690">
    <property type="entry name" value="MFS_1"/>
    <property type="match status" value="1"/>
</dbReference>
<keyword evidence="2" id="KW-0813">Transport</keyword>
<evidence type="ECO:0000256" key="5">
    <source>
        <dbReference type="ARBA" id="ARBA00023136"/>
    </source>
</evidence>
<dbReference type="Gene3D" id="1.20.1250.20">
    <property type="entry name" value="MFS general substrate transporter like domains"/>
    <property type="match status" value="2"/>
</dbReference>
<keyword evidence="5 6" id="KW-0472">Membrane</keyword>
<sequence>MNDTLSQYPDIASADPGTRRVYAKVLWRLMPFLMLAFIVNAIDRINLSFAKLRMAEDILLSDAAYGIGAGIFYLGYILFEVPSNLYMQRVGARRTITRIMLLWGMVTVATAFVTTANQLIAARFLLGMAEAGFFPGIILYMTYWLPASLRGRVTAGLLMAGMMAGIICGPLSGVIMTHLDGWLGFKDWQMLFILTGAPTILLGIFGWFWLTDRPEQSNWLTAEEKRQIAQDICSEPGAVGSHFGGVLREPRMYIAGLVYFCIYSGSNTVTYWIPTLIRGFGLEDLKLIGMLAALPFIVAVCAMYLLGRSSDRHMERRWHLGLTMIVGAGSFALLGLAQGNVVLSIFLMSLGSAAALSAIPLFWTIPPALLNKAGAAGGIAVISSLGNLAGVLSQAAVGSIKSATGSLYLAFDVMALVMVLGALVLLIWIPAHALKDRRDSKA</sequence>
<feature type="transmembrane region" description="Helical" evidence="6">
    <location>
        <begin position="343"/>
        <end position="363"/>
    </location>
</feature>
<dbReference type="SUPFAM" id="SSF103473">
    <property type="entry name" value="MFS general substrate transporter"/>
    <property type="match status" value="1"/>
</dbReference>
<keyword evidence="9" id="KW-1185">Reference proteome</keyword>
<dbReference type="Proteomes" id="UP000215455">
    <property type="component" value="Unassembled WGS sequence"/>
</dbReference>
<evidence type="ECO:0000313" key="9">
    <source>
        <dbReference type="Proteomes" id="UP000215455"/>
    </source>
</evidence>
<organism evidence="8 9">
    <name type="scientific">Pseudomonas umsongensis</name>
    <dbReference type="NCBI Taxonomy" id="198618"/>
    <lineage>
        <taxon>Bacteria</taxon>
        <taxon>Pseudomonadati</taxon>
        <taxon>Pseudomonadota</taxon>
        <taxon>Gammaproteobacteria</taxon>
        <taxon>Pseudomonadales</taxon>
        <taxon>Pseudomonadaceae</taxon>
        <taxon>Pseudomonas</taxon>
    </lineage>
</organism>
<evidence type="ECO:0000256" key="1">
    <source>
        <dbReference type="ARBA" id="ARBA00004141"/>
    </source>
</evidence>
<dbReference type="CDD" id="cd17319">
    <property type="entry name" value="MFS_ExuT_GudP_like"/>
    <property type="match status" value="1"/>
</dbReference>